<reference evidence="1 2" key="1">
    <citation type="submission" date="2023-07" db="EMBL/GenBank/DDBJ databases">
        <title>Sequencing the genomes of 1000 actinobacteria strains.</title>
        <authorList>
            <person name="Klenk H.-P."/>
        </authorList>
    </citation>
    <scope>NUCLEOTIDE SEQUENCE [LARGE SCALE GENOMIC DNA]</scope>
    <source>
        <strain evidence="1 2">DSM 44388</strain>
    </source>
</reference>
<dbReference type="Proteomes" id="UP001235712">
    <property type="component" value="Unassembled WGS sequence"/>
</dbReference>
<evidence type="ECO:0008006" key="3">
    <source>
        <dbReference type="Google" id="ProtNLM"/>
    </source>
</evidence>
<gene>
    <name evidence="1" type="ORF">J2S57_000974</name>
</gene>
<protein>
    <recommendedName>
        <fullName evidence="3">HK97 gp10 family phage protein</fullName>
    </recommendedName>
</protein>
<evidence type="ECO:0000313" key="2">
    <source>
        <dbReference type="Proteomes" id="UP001235712"/>
    </source>
</evidence>
<accession>A0ABT9NZ26</accession>
<evidence type="ECO:0000313" key="1">
    <source>
        <dbReference type="EMBL" id="MDP9825225.1"/>
    </source>
</evidence>
<comment type="caution">
    <text evidence="1">The sequence shown here is derived from an EMBL/GenBank/DDBJ whole genome shotgun (WGS) entry which is preliminary data.</text>
</comment>
<sequence length="102" mass="11461">MPRKGYVVKHSRAKSKIIGPLVPQIAAKAEKAVEEIRPTIARSQDEGPHLQDSLRVETKSWGAQVLFGNEDEYEKALSYEVGNTHQDGARPLQKIRQRIARS</sequence>
<keyword evidence="2" id="KW-1185">Reference proteome</keyword>
<name>A0ABT9NZ26_9ACTN</name>
<organism evidence="1 2">
    <name type="scientific">Kineosporia succinea</name>
    <dbReference type="NCBI Taxonomy" id="84632"/>
    <lineage>
        <taxon>Bacteria</taxon>
        <taxon>Bacillati</taxon>
        <taxon>Actinomycetota</taxon>
        <taxon>Actinomycetes</taxon>
        <taxon>Kineosporiales</taxon>
        <taxon>Kineosporiaceae</taxon>
        <taxon>Kineosporia</taxon>
    </lineage>
</organism>
<dbReference type="EMBL" id="JAUSQZ010000001">
    <property type="protein sequence ID" value="MDP9825225.1"/>
    <property type="molecule type" value="Genomic_DNA"/>
</dbReference>
<dbReference type="RefSeq" id="WP_307238790.1">
    <property type="nucleotide sequence ID" value="NZ_JAUSQZ010000001.1"/>
</dbReference>
<proteinExistence type="predicted"/>